<name>A0ABN9WSJ2_9DINO</name>
<dbReference type="Proteomes" id="UP001189429">
    <property type="component" value="Unassembled WGS sequence"/>
</dbReference>
<accession>A0ABN9WSJ2</accession>
<evidence type="ECO:0000313" key="1">
    <source>
        <dbReference type="EMBL" id="CAK0889738.1"/>
    </source>
</evidence>
<sequence length="320" mass="35028">MEAGPGRRWLIVGCKGDGEVNVLADFDSCEWFMVYDTLGVAKAGGKCFLVKSVTEKQAERSLDARVLRILIGFDGDRRRVFKDAVRGMSETDAHPRAMRSKSRAECGLSAIDAGVSEHELAMRALELGATFDQLSLTELALAGLLCLEDECLYMGTSETREFLMVRPLLVDHIQAGPRKVATLMKEKRKLREERMLSRGQGFASDGDGNKALRDKVAAQAVEISRLQAQVKGPQAASMPDEAAGPLESMVVARELLPCPVPVPGRPPDGGCCRAVRSRARRRQYVGQWLSAALHAVNKFIVRPWCFPTGSPGVVLPGRRH</sequence>
<reference evidence="1" key="1">
    <citation type="submission" date="2023-10" db="EMBL/GenBank/DDBJ databases">
        <authorList>
            <person name="Chen Y."/>
            <person name="Shah S."/>
            <person name="Dougan E. K."/>
            <person name="Thang M."/>
            <person name="Chan C."/>
        </authorList>
    </citation>
    <scope>NUCLEOTIDE SEQUENCE [LARGE SCALE GENOMIC DNA]</scope>
</reference>
<keyword evidence="2" id="KW-1185">Reference proteome</keyword>
<gene>
    <name evidence="1" type="ORF">PCOR1329_LOCUS70203</name>
</gene>
<evidence type="ECO:0000313" key="2">
    <source>
        <dbReference type="Proteomes" id="UP001189429"/>
    </source>
</evidence>
<organism evidence="1 2">
    <name type="scientific">Prorocentrum cordatum</name>
    <dbReference type="NCBI Taxonomy" id="2364126"/>
    <lineage>
        <taxon>Eukaryota</taxon>
        <taxon>Sar</taxon>
        <taxon>Alveolata</taxon>
        <taxon>Dinophyceae</taxon>
        <taxon>Prorocentrales</taxon>
        <taxon>Prorocentraceae</taxon>
        <taxon>Prorocentrum</taxon>
    </lineage>
</organism>
<protein>
    <submittedName>
        <fullName evidence="1">Uncharacterized protein</fullName>
    </submittedName>
</protein>
<comment type="caution">
    <text evidence="1">The sequence shown here is derived from an EMBL/GenBank/DDBJ whole genome shotgun (WGS) entry which is preliminary data.</text>
</comment>
<proteinExistence type="predicted"/>
<dbReference type="EMBL" id="CAUYUJ010019261">
    <property type="protein sequence ID" value="CAK0889738.1"/>
    <property type="molecule type" value="Genomic_DNA"/>
</dbReference>